<sequence length="142" mass="15375">MQTSSASLIGQAANLADDQGLTQGEFLLLTQIVGSAVSADLWHQPASVRYLLIPAAAGLRTAAGQHRADDLRFSLDGQTLDTDDAKKKKKTSKANKAAETESADSPDRGEPLTVEQLIAEELGVRWRTRQHWGPREPDQNQG</sequence>
<feature type="region of interest" description="Disordered" evidence="1">
    <location>
        <begin position="77"/>
        <end position="112"/>
    </location>
</feature>
<accession>A0A1A0VZI1</accession>
<evidence type="ECO:0000313" key="2">
    <source>
        <dbReference type="EMBL" id="OBB88648.1"/>
    </source>
</evidence>
<dbReference type="RefSeq" id="WP_064884126.1">
    <property type="nucleotide sequence ID" value="NZ_LZSY01000112.1"/>
</dbReference>
<name>A0A1A0VZI1_MYCPR</name>
<protein>
    <submittedName>
        <fullName evidence="2">Uncharacterized protein</fullName>
    </submittedName>
</protein>
<evidence type="ECO:0000256" key="1">
    <source>
        <dbReference type="SAM" id="MobiDB-lite"/>
    </source>
</evidence>
<proteinExistence type="predicted"/>
<reference evidence="3" key="1">
    <citation type="submission" date="2016-06" db="EMBL/GenBank/DDBJ databases">
        <authorList>
            <person name="Sutton G."/>
            <person name="Brinkac L."/>
            <person name="Sanka R."/>
            <person name="Adams M."/>
            <person name="Lau E."/>
            <person name="Mehaffy C."/>
            <person name="Tameris M."/>
            <person name="Hatherill M."/>
            <person name="Hanekom W."/>
            <person name="Mahomed H."/>
            <person name="Mcshane H."/>
        </authorList>
    </citation>
    <scope>NUCLEOTIDE SEQUENCE [LARGE SCALE GENOMIC DNA]</scope>
    <source>
        <strain evidence="3">852002-10433_SCH5171157</strain>
    </source>
</reference>
<dbReference type="Proteomes" id="UP000094008">
    <property type="component" value="Unassembled WGS sequence"/>
</dbReference>
<dbReference type="EMBL" id="LZSY01000112">
    <property type="protein sequence ID" value="OBB88648.1"/>
    <property type="molecule type" value="Genomic_DNA"/>
</dbReference>
<dbReference type="AlphaFoldDB" id="A0A1A0VZI1"/>
<dbReference type="OrthoDB" id="5198694at2"/>
<organism evidence="2 3">
    <name type="scientific">Mycolicibacterium peregrinum</name>
    <name type="common">Mycobacterium peregrinum</name>
    <dbReference type="NCBI Taxonomy" id="43304"/>
    <lineage>
        <taxon>Bacteria</taxon>
        <taxon>Bacillati</taxon>
        <taxon>Actinomycetota</taxon>
        <taxon>Actinomycetes</taxon>
        <taxon>Mycobacteriales</taxon>
        <taxon>Mycobacteriaceae</taxon>
        <taxon>Mycolicibacterium</taxon>
    </lineage>
</organism>
<evidence type="ECO:0000313" key="3">
    <source>
        <dbReference type="Proteomes" id="UP000094008"/>
    </source>
</evidence>
<comment type="caution">
    <text evidence="2">The sequence shown here is derived from an EMBL/GenBank/DDBJ whole genome shotgun (WGS) entry which is preliminary data.</text>
</comment>
<gene>
    <name evidence="2" type="ORF">A5779_00040</name>
</gene>